<proteinExistence type="predicted"/>
<reference evidence="5 6" key="1">
    <citation type="submission" date="2015-05" db="EMBL/GenBank/DDBJ databases">
        <authorList>
            <person name="Rodrigo-Torres Lidia"/>
            <person name="Arahal R.David."/>
        </authorList>
    </citation>
    <scope>NUCLEOTIDE SEQUENCE [LARGE SCALE GENOMIC DNA]</scope>
    <source>
        <strain evidence="5 6">CECT 7321</strain>
    </source>
</reference>
<evidence type="ECO:0000259" key="4">
    <source>
        <dbReference type="PROSITE" id="PS50949"/>
    </source>
</evidence>
<dbReference type="PROSITE" id="PS50949">
    <property type="entry name" value="HTH_GNTR"/>
    <property type="match status" value="1"/>
</dbReference>
<dbReference type="GeneID" id="78397232"/>
<dbReference type="GO" id="GO:0003677">
    <property type="term" value="F:DNA binding"/>
    <property type="evidence" value="ECO:0007669"/>
    <property type="project" value="UniProtKB-KW"/>
</dbReference>
<evidence type="ECO:0000256" key="1">
    <source>
        <dbReference type="ARBA" id="ARBA00023015"/>
    </source>
</evidence>
<evidence type="ECO:0000256" key="3">
    <source>
        <dbReference type="ARBA" id="ARBA00023163"/>
    </source>
</evidence>
<dbReference type="SMART" id="SM00895">
    <property type="entry name" value="FCD"/>
    <property type="match status" value="1"/>
</dbReference>
<name>A0A0H5DFI7_9RHOB</name>
<dbReference type="InterPro" id="IPR000524">
    <property type="entry name" value="Tscrpt_reg_HTH_GntR"/>
</dbReference>
<dbReference type="EMBL" id="CVRL01000013">
    <property type="protein sequence ID" value="CRL10373.1"/>
    <property type="molecule type" value="Genomic_DNA"/>
</dbReference>
<dbReference type="CDD" id="cd07377">
    <property type="entry name" value="WHTH_GntR"/>
    <property type="match status" value="1"/>
</dbReference>
<dbReference type="OrthoDB" id="7834120at2"/>
<dbReference type="GO" id="GO:0003700">
    <property type="term" value="F:DNA-binding transcription factor activity"/>
    <property type="evidence" value="ECO:0007669"/>
    <property type="project" value="InterPro"/>
</dbReference>
<keyword evidence="2" id="KW-0238">DNA-binding</keyword>
<accession>A0A0H5DFI7</accession>
<dbReference type="SUPFAM" id="SSF48008">
    <property type="entry name" value="GntR ligand-binding domain-like"/>
    <property type="match status" value="1"/>
</dbReference>
<dbReference type="SUPFAM" id="SSF46785">
    <property type="entry name" value="Winged helix' DNA-binding domain"/>
    <property type="match status" value="1"/>
</dbReference>
<dbReference type="SMART" id="SM00345">
    <property type="entry name" value="HTH_GNTR"/>
    <property type="match status" value="1"/>
</dbReference>
<evidence type="ECO:0000256" key="2">
    <source>
        <dbReference type="ARBA" id="ARBA00023125"/>
    </source>
</evidence>
<dbReference type="Pfam" id="PF07729">
    <property type="entry name" value="FCD"/>
    <property type="match status" value="1"/>
</dbReference>
<dbReference type="InterPro" id="IPR036388">
    <property type="entry name" value="WH-like_DNA-bd_sf"/>
</dbReference>
<dbReference type="PANTHER" id="PTHR43537:SF41">
    <property type="entry name" value="TRANSCRIPTIONAL REGULATORY PROTEIN"/>
    <property type="match status" value="1"/>
</dbReference>
<protein>
    <submittedName>
        <fullName evidence="5">Putative HTH-type transcriptional regulator YdfH</fullName>
    </submittedName>
</protein>
<dbReference type="Gene3D" id="1.20.120.530">
    <property type="entry name" value="GntR ligand-binding domain-like"/>
    <property type="match status" value="1"/>
</dbReference>
<organism evidence="5 6">
    <name type="scientific">Phaeobacter italicus</name>
    <dbReference type="NCBI Taxonomy" id="481446"/>
    <lineage>
        <taxon>Bacteria</taxon>
        <taxon>Pseudomonadati</taxon>
        <taxon>Pseudomonadota</taxon>
        <taxon>Alphaproteobacteria</taxon>
        <taxon>Rhodobacterales</taxon>
        <taxon>Roseobacteraceae</taxon>
        <taxon>Phaeobacter</taxon>
    </lineage>
</organism>
<dbReference type="InterPro" id="IPR036390">
    <property type="entry name" value="WH_DNA-bd_sf"/>
</dbReference>
<dbReference type="AlphaFoldDB" id="A0A0H5DFI7"/>
<dbReference type="Gene3D" id="1.10.10.10">
    <property type="entry name" value="Winged helix-like DNA-binding domain superfamily/Winged helix DNA-binding domain"/>
    <property type="match status" value="1"/>
</dbReference>
<dbReference type="InterPro" id="IPR011711">
    <property type="entry name" value="GntR_C"/>
</dbReference>
<evidence type="ECO:0000313" key="5">
    <source>
        <dbReference type="EMBL" id="CRL10373.1"/>
    </source>
</evidence>
<dbReference type="PANTHER" id="PTHR43537">
    <property type="entry name" value="TRANSCRIPTIONAL REGULATOR, GNTR FAMILY"/>
    <property type="match status" value="1"/>
</dbReference>
<dbReference type="Pfam" id="PF00392">
    <property type="entry name" value="GntR"/>
    <property type="match status" value="1"/>
</dbReference>
<evidence type="ECO:0000313" key="6">
    <source>
        <dbReference type="Proteomes" id="UP000043764"/>
    </source>
</evidence>
<sequence length="220" mass="24301">MKLKSVDISKTASAATIVFDALRKAIIEGDLKEGEPLRQDEIARMFNTSRIPVREAISRLEEQGLVKTQRYKGAVVSGLSAQEAQEIFDLRAVLEPEVIRRAVPRMSKEALAQAKECLVAFSQSSDPMTWGDLNRDFHATLYREAGLQYHMDVIDNAMDRVDSYLRAQLVLSNGSERANDEHIAIWEACAAGDADLAAALTREHITGACDALLQTLNKLG</sequence>
<keyword evidence="3" id="KW-0804">Transcription</keyword>
<gene>
    <name evidence="5" type="primary">ydfH_3</name>
    <name evidence="5" type="ORF">NIT7321_01218</name>
</gene>
<dbReference type="InterPro" id="IPR008920">
    <property type="entry name" value="TF_FadR/GntR_C"/>
</dbReference>
<dbReference type="Proteomes" id="UP000043764">
    <property type="component" value="Unassembled WGS sequence"/>
</dbReference>
<keyword evidence="1" id="KW-0805">Transcription regulation</keyword>
<keyword evidence="6" id="KW-1185">Reference proteome</keyword>
<feature type="domain" description="HTH gntR-type" evidence="4">
    <location>
        <begin position="12"/>
        <end position="79"/>
    </location>
</feature>
<dbReference type="RefSeq" id="WP_008562706.1">
    <property type="nucleotide sequence ID" value="NZ_BSKQ01000001.1"/>
</dbReference>
<dbReference type="STRING" id="481446.NIT7645_02569"/>